<reference evidence="3" key="2">
    <citation type="submission" date="2020-09" db="EMBL/GenBank/DDBJ databases">
        <authorList>
            <person name="Sun Q."/>
            <person name="Zhou Y."/>
        </authorList>
    </citation>
    <scope>NUCLEOTIDE SEQUENCE</scope>
    <source>
        <strain evidence="3">CGMCC 1.15794</strain>
    </source>
</reference>
<proteinExistence type="predicted"/>
<reference evidence="3" key="1">
    <citation type="journal article" date="2014" name="Int. J. Syst. Evol. Microbiol.">
        <title>Complete genome sequence of Corynebacterium casei LMG S-19264T (=DSM 44701T), isolated from a smear-ripened cheese.</title>
        <authorList>
            <consortium name="US DOE Joint Genome Institute (JGI-PGF)"/>
            <person name="Walter F."/>
            <person name="Albersmeier A."/>
            <person name="Kalinowski J."/>
            <person name="Ruckert C."/>
        </authorList>
    </citation>
    <scope>NUCLEOTIDE SEQUENCE</scope>
    <source>
        <strain evidence="3">CGMCC 1.15794</strain>
    </source>
</reference>
<accession>A0A917IC86</accession>
<sequence length="184" mass="19878">MNRGRRSALLALALALTLTACSGGPDQPPPSEHEFPSAMPSADTTGHPAEPGETPACDTIIPTSLAAEFTGFGMTALEEEFRIGEHVIEGGIQCTWGDHDIATDHVQIYGWAPIEPAHAAEMQEYLEAQQWRREEGQGFVYLTENSDFATTVDDDGYGMTYAFGDGFVLLADTKQGLALVTWRG</sequence>
<dbReference type="EMBL" id="BMJY01000001">
    <property type="protein sequence ID" value="GGH33911.1"/>
    <property type="molecule type" value="Genomic_DNA"/>
</dbReference>
<evidence type="ECO:0000313" key="3">
    <source>
        <dbReference type="EMBL" id="GGH33911.1"/>
    </source>
</evidence>
<feature type="chain" id="PRO_5037023039" evidence="2">
    <location>
        <begin position="23"/>
        <end position="184"/>
    </location>
</feature>
<keyword evidence="2" id="KW-0732">Signal</keyword>
<dbReference type="Proteomes" id="UP000657592">
    <property type="component" value="Unassembled WGS sequence"/>
</dbReference>
<gene>
    <name evidence="3" type="ORF">GCM10010921_01200</name>
</gene>
<dbReference type="PROSITE" id="PS51257">
    <property type="entry name" value="PROKAR_LIPOPROTEIN"/>
    <property type="match status" value="1"/>
</dbReference>
<evidence type="ECO:0000256" key="2">
    <source>
        <dbReference type="SAM" id="SignalP"/>
    </source>
</evidence>
<dbReference type="AlphaFoldDB" id="A0A917IC86"/>
<comment type="caution">
    <text evidence="3">The sequence shown here is derived from an EMBL/GenBank/DDBJ whole genome shotgun (WGS) entry which is preliminary data.</text>
</comment>
<evidence type="ECO:0000313" key="4">
    <source>
        <dbReference type="Proteomes" id="UP000657592"/>
    </source>
</evidence>
<protein>
    <submittedName>
        <fullName evidence="3">Uncharacterized protein</fullName>
    </submittedName>
</protein>
<name>A0A917IC86_9MICO</name>
<organism evidence="3 4">
    <name type="scientific">Microbacterium album</name>
    <dbReference type="NCBI Taxonomy" id="2053191"/>
    <lineage>
        <taxon>Bacteria</taxon>
        <taxon>Bacillati</taxon>
        <taxon>Actinomycetota</taxon>
        <taxon>Actinomycetes</taxon>
        <taxon>Micrococcales</taxon>
        <taxon>Microbacteriaceae</taxon>
        <taxon>Microbacterium</taxon>
    </lineage>
</organism>
<dbReference type="RefSeq" id="WP_188754305.1">
    <property type="nucleotide sequence ID" value="NZ_BMJY01000001.1"/>
</dbReference>
<feature type="signal peptide" evidence="2">
    <location>
        <begin position="1"/>
        <end position="22"/>
    </location>
</feature>
<evidence type="ECO:0000256" key="1">
    <source>
        <dbReference type="SAM" id="MobiDB-lite"/>
    </source>
</evidence>
<keyword evidence="4" id="KW-1185">Reference proteome</keyword>
<feature type="region of interest" description="Disordered" evidence="1">
    <location>
        <begin position="22"/>
        <end position="55"/>
    </location>
</feature>